<name>A0AAD4KAH1_9MUSC</name>
<feature type="region of interest" description="Disordered" evidence="3">
    <location>
        <begin position="1"/>
        <end position="65"/>
    </location>
</feature>
<dbReference type="Proteomes" id="UP001200034">
    <property type="component" value="Unassembled WGS sequence"/>
</dbReference>
<feature type="domain" description="RRM" evidence="4">
    <location>
        <begin position="606"/>
        <end position="683"/>
    </location>
</feature>
<accession>A0AAD4KAH1</accession>
<dbReference type="GO" id="GO:0005737">
    <property type="term" value="C:cytoplasm"/>
    <property type="evidence" value="ECO:0007669"/>
    <property type="project" value="TreeGrafter"/>
</dbReference>
<proteinExistence type="predicted"/>
<comment type="caution">
    <text evidence="5">The sequence shown here is derived from an EMBL/GenBank/DDBJ whole genome shotgun (WGS) entry which is preliminary data.</text>
</comment>
<dbReference type="Pfam" id="PF00076">
    <property type="entry name" value="RRM_1"/>
    <property type="match status" value="1"/>
</dbReference>
<keyword evidence="1 2" id="KW-0694">RNA-binding</keyword>
<dbReference type="PANTHER" id="PTHR15481">
    <property type="entry name" value="RIBONUCLEIC ACID BINDING PROTEIN S1"/>
    <property type="match status" value="1"/>
</dbReference>
<organism evidence="5 6">
    <name type="scientific">Drosophila rubida</name>
    <dbReference type="NCBI Taxonomy" id="30044"/>
    <lineage>
        <taxon>Eukaryota</taxon>
        <taxon>Metazoa</taxon>
        <taxon>Ecdysozoa</taxon>
        <taxon>Arthropoda</taxon>
        <taxon>Hexapoda</taxon>
        <taxon>Insecta</taxon>
        <taxon>Pterygota</taxon>
        <taxon>Neoptera</taxon>
        <taxon>Endopterygota</taxon>
        <taxon>Diptera</taxon>
        <taxon>Brachycera</taxon>
        <taxon>Muscomorpha</taxon>
        <taxon>Ephydroidea</taxon>
        <taxon>Drosophilidae</taxon>
        <taxon>Drosophila</taxon>
    </lineage>
</organism>
<evidence type="ECO:0000256" key="3">
    <source>
        <dbReference type="SAM" id="MobiDB-lite"/>
    </source>
</evidence>
<feature type="non-terminal residue" evidence="5">
    <location>
        <position position="1"/>
    </location>
</feature>
<dbReference type="SMART" id="SM00360">
    <property type="entry name" value="RRM"/>
    <property type="match status" value="1"/>
</dbReference>
<dbReference type="PANTHER" id="PTHR15481:SF0">
    <property type="entry name" value="LD23870P-RELATED"/>
    <property type="match status" value="1"/>
</dbReference>
<evidence type="ECO:0000313" key="6">
    <source>
        <dbReference type="Proteomes" id="UP001200034"/>
    </source>
</evidence>
<dbReference type="GO" id="GO:0005654">
    <property type="term" value="C:nucleoplasm"/>
    <property type="evidence" value="ECO:0007669"/>
    <property type="project" value="TreeGrafter"/>
</dbReference>
<dbReference type="GO" id="GO:0061574">
    <property type="term" value="C:ASAP complex"/>
    <property type="evidence" value="ECO:0007669"/>
    <property type="project" value="TreeGrafter"/>
</dbReference>
<feature type="compositionally biased region" description="Low complexity" evidence="3">
    <location>
        <begin position="21"/>
        <end position="33"/>
    </location>
</feature>
<feature type="region of interest" description="Disordered" evidence="3">
    <location>
        <begin position="721"/>
        <end position="780"/>
    </location>
</feature>
<evidence type="ECO:0000313" key="5">
    <source>
        <dbReference type="EMBL" id="KAH8387346.1"/>
    </source>
</evidence>
<sequence length="780" mass="88847">AGGGGSGDEQDDENIVNEQPIEISSDSSINDSGSEAHIESDSEVSIVEDSVSDDSDASDSHNDERLQDEFSTIMAMPFKEHKLYMQLCHTAFKLNAFENINVAISAFEKYSTIPAHIWLRYLKTLKAVTQTPEEHVVYYGKCATALSSYYDENLAEFVVKDLQGLQPKELWTKVICDYGIMRVDFISKLRQLLETAEDKDLSQSLSEQCATWNCSDEEQQDMAQIIADFKIKLKESNEQSSWLQEMFLLRIDALNVSKRCKLTLAKVIYELSLAKWAHNSDLWLDYIAYMQTPLNKEEPNNNEQHYTLVNDGYLKTKPMELIRRGLLSKPSVKLNHKFVQMMEQHDFSLEKVDEELGQLFARIEHYMDMTVELQLDYLAYRVRIINASDEQQVTALRSTFRHVWDRLSEQYGEMADTSYEVLQLWALVEYAKLNSPLEGAAIWSEIFSYPGSSDRVDLWLACAQMDAEYNGGRKIRSLLQQALRSLPISVMGISDLYRRYERCFGNYETISQCQVYCTQILESDHVPAPQRTTTFAQGRRQPTQQLQKTANKNHAGAVIQSPKKLLLKKDLPAPKKQQQQPSPPVKKEILETKTVNFKYSTQLETNKIFIKNLHAACTQEELSKAFQGYGNIKDVRLVFKNNQRFKGFAYIEFERPEEAQKAVEGANGLKLGGLSIVVAISNPPPRPTVTPNAPRVGEKRRMPTTLIPTKLVILESKRRKKLEMDEATSTSMDANGKASSTNDDVDDANSKPQTQLEEETTSKEAVPPKSNDDFRKLFNI</sequence>
<dbReference type="InterPro" id="IPR000504">
    <property type="entry name" value="RRM_dom"/>
</dbReference>
<dbReference type="GO" id="GO:0000398">
    <property type="term" value="P:mRNA splicing, via spliceosome"/>
    <property type="evidence" value="ECO:0007669"/>
    <property type="project" value="TreeGrafter"/>
</dbReference>
<dbReference type="SUPFAM" id="SSF54928">
    <property type="entry name" value="RNA-binding domain, RBD"/>
    <property type="match status" value="1"/>
</dbReference>
<protein>
    <recommendedName>
        <fullName evidence="4">RRM domain-containing protein</fullName>
    </recommendedName>
</protein>
<evidence type="ECO:0000256" key="1">
    <source>
        <dbReference type="ARBA" id="ARBA00022884"/>
    </source>
</evidence>
<dbReference type="SUPFAM" id="SSF48452">
    <property type="entry name" value="TPR-like"/>
    <property type="match status" value="1"/>
</dbReference>
<dbReference type="InterPro" id="IPR035979">
    <property type="entry name" value="RBD_domain_sf"/>
</dbReference>
<feature type="compositionally biased region" description="Basic and acidic residues" evidence="3">
    <location>
        <begin position="770"/>
        <end position="780"/>
    </location>
</feature>
<dbReference type="AlphaFoldDB" id="A0AAD4KAH1"/>
<feature type="compositionally biased region" description="Polar residues" evidence="3">
    <location>
        <begin position="727"/>
        <end position="742"/>
    </location>
</feature>
<dbReference type="Gene3D" id="3.30.70.330">
    <property type="match status" value="1"/>
</dbReference>
<gene>
    <name evidence="5" type="ORF">KR093_006497</name>
</gene>
<dbReference type="GO" id="GO:0003723">
    <property type="term" value="F:RNA binding"/>
    <property type="evidence" value="ECO:0007669"/>
    <property type="project" value="UniProtKB-UniRule"/>
</dbReference>
<dbReference type="InterPro" id="IPR012677">
    <property type="entry name" value="Nucleotide-bd_a/b_plait_sf"/>
</dbReference>
<reference evidence="5" key="1">
    <citation type="journal article" date="2021" name="Mol. Ecol. Resour.">
        <title>Phylogenomic analyses of the genus Drosophila reveals genomic signals of climate adaptation.</title>
        <authorList>
            <person name="Li F."/>
            <person name="Rane R.V."/>
            <person name="Luria V."/>
            <person name="Xiong Z."/>
            <person name="Chen J."/>
            <person name="Li Z."/>
            <person name="Catullo R.A."/>
            <person name="Griffin P.C."/>
            <person name="Schiffer M."/>
            <person name="Pearce S."/>
            <person name="Lee S.F."/>
            <person name="McElroy K."/>
            <person name="Stocker A."/>
            <person name="Shirriffs J."/>
            <person name="Cockerell F."/>
            <person name="Coppin C."/>
            <person name="Sgro C.M."/>
            <person name="Karger A."/>
            <person name="Cain J.W."/>
            <person name="Weber J.A."/>
            <person name="Santpere G."/>
            <person name="Kirschner M.W."/>
            <person name="Hoffmann A.A."/>
            <person name="Oakeshott J.G."/>
            <person name="Zhang G."/>
        </authorList>
    </citation>
    <scope>NUCLEOTIDE SEQUENCE</scope>
    <source>
        <strain evidence="5">BGI-SZ-2011g</strain>
    </source>
</reference>
<keyword evidence="6" id="KW-1185">Reference proteome</keyword>
<evidence type="ECO:0000256" key="2">
    <source>
        <dbReference type="PROSITE-ProRule" id="PRU00176"/>
    </source>
</evidence>
<dbReference type="PROSITE" id="PS50102">
    <property type="entry name" value="RRM"/>
    <property type="match status" value="1"/>
</dbReference>
<dbReference type="Gene3D" id="1.25.40.10">
    <property type="entry name" value="Tetratricopeptide repeat domain"/>
    <property type="match status" value="1"/>
</dbReference>
<dbReference type="InterPro" id="IPR008669">
    <property type="entry name" value="LSM_interact"/>
</dbReference>
<dbReference type="EMBL" id="JAJJHW010000095">
    <property type="protein sequence ID" value="KAH8387346.1"/>
    <property type="molecule type" value="Genomic_DNA"/>
</dbReference>
<dbReference type="InterPro" id="IPR011990">
    <property type="entry name" value="TPR-like_helical_dom_sf"/>
</dbReference>
<evidence type="ECO:0000259" key="4">
    <source>
        <dbReference type="PROSITE" id="PS50102"/>
    </source>
</evidence>
<dbReference type="Pfam" id="PF05391">
    <property type="entry name" value="Lsm_interact"/>
    <property type="match status" value="1"/>
</dbReference>